<accession>A0A9E4TUV8</accession>
<name>A0A9E4TUV8_9GAMM</name>
<feature type="non-terminal residue" evidence="1">
    <location>
        <position position="69"/>
    </location>
</feature>
<proteinExistence type="predicted"/>
<sequence length="69" mass="7588">MATDSSQKLMAIAAIVSSEGTGFVNPSVYFRPIAHPHSNNPATNRYIHAIFPPPLLFSYTHIALQHRPS</sequence>
<dbReference type="Proteomes" id="UP000886674">
    <property type="component" value="Unassembled WGS sequence"/>
</dbReference>
<reference evidence="1" key="1">
    <citation type="journal article" date="2021" name="Proc. Natl. Acad. Sci. U.S.A.">
        <title>Global biogeography of chemosynthetic symbionts reveals both localized and globally distributed symbiont groups. .</title>
        <authorList>
            <person name="Osvatic J.T."/>
            <person name="Wilkins L.G.E."/>
            <person name="Leibrecht L."/>
            <person name="Leray M."/>
            <person name="Zauner S."/>
            <person name="Polzin J."/>
            <person name="Camacho Y."/>
            <person name="Gros O."/>
            <person name="van Gils J.A."/>
            <person name="Eisen J.A."/>
            <person name="Petersen J.M."/>
            <person name="Yuen B."/>
        </authorList>
    </citation>
    <scope>NUCLEOTIDE SEQUENCE</scope>
    <source>
        <strain evidence="1">MAGclacostrist055</strain>
    </source>
</reference>
<protein>
    <submittedName>
        <fullName evidence="1">Uncharacterized protein</fullName>
    </submittedName>
</protein>
<evidence type="ECO:0000313" key="2">
    <source>
        <dbReference type="Proteomes" id="UP000886674"/>
    </source>
</evidence>
<organism evidence="1 2">
    <name type="scientific">Candidatus Thiodiazotropha taylori</name>
    <dbReference type="NCBI Taxonomy" id="2792791"/>
    <lineage>
        <taxon>Bacteria</taxon>
        <taxon>Pseudomonadati</taxon>
        <taxon>Pseudomonadota</taxon>
        <taxon>Gammaproteobacteria</taxon>
        <taxon>Chromatiales</taxon>
        <taxon>Sedimenticolaceae</taxon>
        <taxon>Candidatus Thiodiazotropha</taxon>
    </lineage>
</organism>
<evidence type="ECO:0000313" key="1">
    <source>
        <dbReference type="EMBL" id="MCG7980799.1"/>
    </source>
</evidence>
<dbReference type="EMBL" id="JAEPCR010000156">
    <property type="protein sequence ID" value="MCG7980799.1"/>
    <property type="molecule type" value="Genomic_DNA"/>
</dbReference>
<dbReference type="AlphaFoldDB" id="A0A9E4TUV8"/>
<comment type="caution">
    <text evidence="1">The sequence shown here is derived from an EMBL/GenBank/DDBJ whole genome shotgun (WGS) entry which is preliminary data.</text>
</comment>
<gene>
    <name evidence="1" type="ORF">JAY77_21960</name>
</gene>